<organism evidence="3 4">
    <name type="scientific">Microbaculum marinisediminis</name>
    <dbReference type="NCBI Taxonomy" id="2931392"/>
    <lineage>
        <taxon>Bacteria</taxon>
        <taxon>Pseudomonadati</taxon>
        <taxon>Pseudomonadota</taxon>
        <taxon>Alphaproteobacteria</taxon>
        <taxon>Hyphomicrobiales</taxon>
        <taxon>Tepidamorphaceae</taxon>
        <taxon>Microbaculum</taxon>
    </lineage>
</organism>
<accession>A0AAW5QWA0</accession>
<dbReference type="RefSeq" id="WP_261614227.1">
    <property type="nucleotide sequence ID" value="NZ_JALIDZ010000001.1"/>
</dbReference>
<gene>
    <name evidence="3" type="ORF">MUB46_02205</name>
</gene>
<protein>
    <submittedName>
        <fullName evidence="3">DUF4212 domain-containing protein</fullName>
    </submittedName>
</protein>
<keyword evidence="1" id="KW-1133">Transmembrane helix</keyword>
<sequence>MANGNDEAWWGRTKGLMITCLVIWAIFGFVVHFFVNALNEIVILGFPLGYYMAAQGSLIVFVILIFWFSGRQDAIDREFGVAEDDY</sequence>
<evidence type="ECO:0000256" key="1">
    <source>
        <dbReference type="SAM" id="Phobius"/>
    </source>
</evidence>
<name>A0AAW5QWA0_9HYPH</name>
<dbReference type="Pfam" id="PF13937">
    <property type="entry name" value="DUF4212"/>
    <property type="match status" value="1"/>
</dbReference>
<dbReference type="InterPro" id="IPR019886">
    <property type="entry name" value="Na_symporter_ssu"/>
</dbReference>
<feature type="transmembrane region" description="Helical" evidence="1">
    <location>
        <begin position="41"/>
        <end position="68"/>
    </location>
</feature>
<evidence type="ECO:0000313" key="3">
    <source>
        <dbReference type="EMBL" id="MCT8970663.1"/>
    </source>
</evidence>
<dbReference type="Proteomes" id="UP001320898">
    <property type="component" value="Unassembled WGS sequence"/>
</dbReference>
<keyword evidence="1" id="KW-0812">Transmembrane</keyword>
<proteinExistence type="predicted"/>
<feature type="transmembrane region" description="Helical" evidence="1">
    <location>
        <begin position="16"/>
        <end position="35"/>
    </location>
</feature>
<dbReference type="NCBIfam" id="TIGR03647">
    <property type="entry name" value="Na_symport_sm"/>
    <property type="match status" value="1"/>
</dbReference>
<evidence type="ECO:0000313" key="4">
    <source>
        <dbReference type="Proteomes" id="UP001320898"/>
    </source>
</evidence>
<comment type="caution">
    <text evidence="3">The sequence shown here is derived from an EMBL/GenBank/DDBJ whole genome shotgun (WGS) entry which is preliminary data.</text>
</comment>
<reference evidence="3 4" key="1">
    <citation type="submission" date="2022-04" db="EMBL/GenBank/DDBJ databases">
        <authorList>
            <person name="Ye Y.-Q."/>
            <person name="Du Z.-J."/>
        </authorList>
    </citation>
    <scope>NUCLEOTIDE SEQUENCE [LARGE SCALE GENOMIC DNA]</scope>
    <source>
        <strain evidence="3 4">A6E488</strain>
    </source>
</reference>
<dbReference type="EMBL" id="JALIDZ010000001">
    <property type="protein sequence ID" value="MCT8970663.1"/>
    <property type="molecule type" value="Genomic_DNA"/>
</dbReference>
<dbReference type="AlphaFoldDB" id="A0AAW5QWA0"/>
<keyword evidence="1" id="KW-0472">Membrane</keyword>
<feature type="domain" description="Sodium symporter small subunit" evidence="2">
    <location>
        <begin position="7"/>
        <end position="81"/>
    </location>
</feature>
<evidence type="ECO:0000259" key="2">
    <source>
        <dbReference type="Pfam" id="PF13937"/>
    </source>
</evidence>
<keyword evidence="4" id="KW-1185">Reference proteome</keyword>